<accession>A0A382A8R9</accession>
<dbReference type="InterPro" id="IPR057739">
    <property type="entry name" value="Glyco_hydro_29_N"/>
</dbReference>
<sequence>VHPKEEKSLPVQPDAVTVLLGAEGRIHGPMTEQYVGLGKRGWLINFNETGNTVKWDIDVSQPDVYELAVLGGGHGPSGALPVVEIAIGESVTTTELCELVGWRQTIGKFDLPPGKNTVAIRLMNTETLHMFYSIELVRSNIASQMERDAASKRANTNWLIEGKYGFMFHWTSQSQPRHGHAKPYPEAVRDFNVKHFVRTVEKMGAGHVILTTSHAEFWFPGPNDAIDQIMPDRSCDRDLISELADALSERGIRLMLYFHPGHDDEPWWDAVGFERDKQSFFDTWCEIIADTGKRYG</sequence>
<gene>
    <name evidence="2" type="ORF">METZ01_LOCUS150744</name>
</gene>
<proteinExistence type="predicted"/>
<feature type="non-terminal residue" evidence="2">
    <location>
        <position position="296"/>
    </location>
</feature>
<dbReference type="EMBL" id="UINC01024386">
    <property type="protein sequence ID" value="SVA97890.1"/>
    <property type="molecule type" value="Genomic_DNA"/>
</dbReference>
<name>A0A382A8R9_9ZZZZ</name>
<dbReference type="Pfam" id="PF01120">
    <property type="entry name" value="Alpha_L_fucos"/>
    <property type="match status" value="1"/>
</dbReference>
<evidence type="ECO:0000313" key="2">
    <source>
        <dbReference type="EMBL" id="SVA97890.1"/>
    </source>
</evidence>
<reference evidence="2" key="1">
    <citation type="submission" date="2018-05" db="EMBL/GenBank/DDBJ databases">
        <authorList>
            <person name="Lanie J.A."/>
            <person name="Ng W.-L."/>
            <person name="Kazmierczak K.M."/>
            <person name="Andrzejewski T.M."/>
            <person name="Davidsen T.M."/>
            <person name="Wayne K.J."/>
            <person name="Tettelin H."/>
            <person name="Glass J.I."/>
            <person name="Rusch D."/>
            <person name="Podicherti R."/>
            <person name="Tsui H.-C.T."/>
            <person name="Winkler M.E."/>
        </authorList>
    </citation>
    <scope>NUCLEOTIDE SEQUENCE</scope>
</reference>
<feature type="non-terminal residue" evidence="2">
    <location>
        <position position="1"/>
    </location>
</feature>
<feature type="domain" description="Glycoside hydrolase family 29 N-terminal" evidence="1">
    <location>
        <begin position="189"/>
        <end position="295"/>
    </location>
</feature>
<protein>
    <recommendedName>
        <fullName evidence="1">Glycoside hydrolase family 29 N-terminal domain-containing protein</fullName>
    </recommendedName>
</protein>
<evidence type="ECO:0000259" key="1">
    <source>
        <dbReference type="Pfam" id="PF01120"/>
    </source>
</evidence>
<organism evidence="2">
    <name type="scientific">marine metagenome</name>
    <dbReference type="NCBI Taxonomy" id="408172"/>
    <lineage>
        <taxon>unclassified sequences</taxon>
        <taxon>metagenomes</taxon>
        <taxon>ecological metagenomes</taxon>
    </lineage>
</organism>
<dbReference type="Gene3D" id="2.60.120.260">
    <property type="entry name" value="Galactose-binding domain-like"/>
    <property type="match status" value="1"/>
</dbReference>
<dbReference type="AlphaFoldDB" id="A0A382A8R9"/>
<dbReference type="GO" id="GO:0004560">
    <property type="term" value="F:alpha-L-fucosidase activity"/>
    <property type="evidence" value="ECO:0007669"/>
    <property type="project" value="InterPro"/>
</dbReference>
<dbReference type="SUPFAM" id="SSF51445">
    <property type="entry name" value="(Trans)glycosidases"/>
    <property type="match status" value="1"/>
</dbReference>
<dbReference type="Gene3D" id="3.20.20.80">
    <property type="entry name" value="Glycosidases"/>
    <property type="match status" value="1"/>
</dbReference>
<dbReference type="GO" id="GO:0005975">
    <property type="term" value="P:carbohydrate metabolic process"/>
    <property type="evidence" value="ECO:0007669"/>
    <property type="project" value="InterPro"/>
</dbReference>
<dbReference type="InterPro" id="IPR017853">
    <property type="entry name" value="GH"/>
</dbReference>